<proteinExistence type="predicted"/>
<dbReference type="RefSeq" id="WP_272180245.1">
    <property type="nucleotide sequence ID" value="NZ_JAQOMS010000002.1"/>
</dbReference>
<protein>
    <submittedName>
        <fullName evidence="1">Di-heme oxidoredictase family protein</fullName>
    </submittedName>
</protein>
<comment type="caution">
    <text evidence="1">The sequence shown here is derived from an EMBL/GenBank/DDBJ whole genome shotgun (WGS) entry which is preliminary data.</text>
</comment>
<dbReference type="Proteomes" id="UP001528411">
    <property type="component" value="Unassembled WGS sequence"/>
</dbReference>
<keyword evidence="2" id="KW-1185">Reference proteome</keyword>
<dbReference type="EMBL" id="JAQOMS010000002">
    <property type="protein sequence ID" value="MDC2888658.1"/>
    <property type="molecule type" value="Genomic_DNA"/>
</dbReference>
<reference evidence="1 2" key="1">
    <citation type="submission" date="2023-01" db="EMBL/GenBank/DDBJ databases">
        <title>Psychrosphaera sp. nov., isolated from marine algae.</title>
        <authorList>
            <person name="Bayburt H."/>
            <person name="Choi B.J."/>
            <person name="Kim J.M."/>
            <person name="Choi D.G."/>
            <person name="Jeon C.O."/>
        </authorList>
    </citation>
    <scope>NUCLEOTIDE SEQUENCE [LARGE SCALE GENOMIC DNA]</scope>
    <source>
        <strain evidence="1 2">G1-22</strain>
    </source>
</reference>
<evidence type="ECO:0000313" key="2">
    <source>
        <dbReference type="Proteomes" id="UP001528411"/>
    </source>
</evidence>
<evidence type="ECO:0000313" key="1">
    <source>
        <dbReference type="EMBL" id="MDC2888658.1"/>
    </source>
</evidence>
<gene>
    <name evidence="1" type="ORF">PN838_07650</name>
</gene>
<accession>A0ABT5FCT6</accession>
<organism evidence="1 2">
    <name type="scientific">Psychrosphaera algicola</name>
    <dbReference type="NCBI Taxonomy" id="3023714"/>
    <lineage>
        <taxon>Bacteria</taxon>
        <taxon>Pseudomonadati</taxon>
        <taxon>Pseudomonadota</taxon>
        <taxon>Gammaproteobacteria</taxon>
        <taxon>Alteromonadales</taxon>
        <taxon>Pseudoalteromonadaceae</taxon>
        <taxon>Psychrosphaera</taxon>
    </lineage>
</organism>
<sequence length="82" mass="9158">MPYQYTNEPNDHYMQMATNLSSVNGQPFVLGRRVHHTSFVDGSHDEDPANGTFNALKDLSNTRMVNHSCASCHERNGQCSTS</sequence>
<name>A0ABT5FCT6_9GAMM</name>